<comment type="caution">
    <text evidence="3">The sequence shown here is derived from an EMBL/GenBank/DDBJ whole genome shotgun (WGS) entry which is preliminary data.</text>
</comment>
<dbReference type="OrthoDB" id="9803333at2"/>
<evidence type="ECO:0000313" key="4">
    <source>
        <dbReference type="Proteomes" id="UP000306147"/>
    </source>
</evidence>
<gene>
    <name evidence="3" type="ORF">E5A73_19850</name>
</gene>
<reference evidence="3 4" key="1">
    <citation type="submission" date="2019-04" db="EMBL/GenBank/DDBJ databases">
        <title>Sphingomonas psychrotolerans sp. nov., isolated from soil in the Tianshan Mountains, Xinjiang, China.</title>
        <authorList>
            <person name="Luo Y."/>
            <person name="Sheng H."/>
        </authorList>
    </citation>
    <scope>NUCLEOTIDE SEQUENCE [LARGE SCALE GENOMIC DNA]</scope>
    <source>
        <strain evidence="3 4">ZFGT-11</strain>
    </source>
</reference>
<dbReference type="GO" id="GO:0016491">
    <property type="term" value="F:oxidoreductase activity"/>
    <property type="evidence" value="ECO:0007669"/>
    <property type="project" value="UniProtKB-KW"/>
</dbReference>
<dbReference type="RefSeq" id="WP_135965596.1">
    <property type="nucleotide sequence ID" value="NZ_SRXT01000009.1"/>
</dbReference>
<dbReference type="InterPro" id="IPR002347">
    <property type="entry name" value="SDR_fam"/>
</dbReference>
<dbReference type="SUPFAM" id="SSF51735">
    <property type="entry name" value="NAD(P)-binding Rossmann-fold domains"/>
    <property type="match status" value="1"/>
</dbReference>
<dbReference type="Pfam" id="PF13561">
    <property type="entry name" value="adh_short_C2"/>
    <property type="match status" value="1"/>
</dbReference>
<comment type="similarity">
    <text evidence="1">Belongs to the short-chain dehydrogenases/reductases (SDR) family.</text>
</comment>
<keyword evidence="4" id="KW-1185">Reference proteome</keyword>
<name>A0A4S1X0C4_9SPHN</name>
<dbReference type="PRINTS" id="PR00081">
    <property type="entry name" value="GDHRDH"/>
</dbReference>
<protein>
    <submittedName>
        <fullName evidence="3">SDR family oxidoreductase</fullName>
    </submittedName>
</protein>
<dbReference type="Proteomes" id="UP000306147">
    <property type="component" value="Unassembled WGS sequence"/>
</dbReference>
<dbReference type="PANTHER" id="PTHR43477">
    <property type="entry name" value="DIHYDROANTICAPSIN 7-DEHYDROGENASE"/>
    <property type="match status" value="1"/>
</dbReference>
<dbReference type="Gene3D" id="3.40.50.720">
    <property type="entry name" value="NAD(P)-binding Rossmann-like Domain"/>
    <property type="match status" value="1"/>
</dbReference>
<evidence type="ECO:0000256" key="2">
    <source>
        <dbReference type="ARBA" id="ARBA00023002"/>
    </source>
</evidence>
<dbReference type="PROSITE" id="PS00061">
    <property type="entry name" value="ADH_SHORT"/>
    <property type="match status" value="1"/>
</dbReference>
<keyword evidence="2" id="KW-0560">Oxidoreductase</keyword>
<dbReference type="InterPro" id="IPR051122">
    <property type="entry name" value="SDR_DHRS6-like"/>
</dbReference>
<organism evidence="3 4">
    <name type="scientific">Sphingomonas gei</name>
    <dbReference type="NCBI Taxonomy" id="1395960"/>
    <lineage>
        <taxon>Bacteria</taxon>
        <taxon>Pseudomonadati</taxon>
        <taxon>Pseudomonadota</taxon>
        <taxon>Alphaproteobacteria</taxon>
        <taxon>Sphingomonadales</taxon>
        <taxon>Sphingomonadaceae</taxon>
        <taxon>Sphingomonas</taxon>
    </lineage>
</organism>
<dbReference type="PANTHER" id="PTHR43477:SF1">
    <property type="entry name" value="DIHYDROANTICAPSIN 7-DEHYDROGENASE"/>
    <property type="match status" value="1"/>
</dbReference>
<proteinExistence type="inferred from homology"/>
<dbReference type="FunFam" id="3.40.50.720:FF:000084">
    <property type="entry name" value="Short-chain dehydrogenase reductase"/>
    <property type="match status" value="1"/>
</dbReference>
<accession>A0A4S1X0C4</accession>
<dbReference type="AlphaFoldDB" id="A0A4S1X0C4"/>
<sequence>MGKLDGRIAVVTGAACGIGLAAAKRFAAEGATVVMADLDEGELSRAAAHDGGSGRFDPFTVDVTRNQDLEALRDHVVATYGLADILFANAGIATFAPIGDVSEEAFDRTIGTNLKGTFFTVQTLLPALRDGASIILTSSIAAKKTFPAFSAYTATKAAISALARNFALDLRERRIRVNSLAPGNIETAIGRRAGFSSSENDDYFARTAATTPLGRNGQADEIAVAALYLASDDSAFVTGSELAVDGGYNLT</sequence>
<dbReference type="InterPro" id="IPR020904">
    <property type="entry name" value="Sc_DH/Rdtase_CS"/>
</dbReference>
<evidence type="ECO:0000256" key="1">
    <source>
        <dbReference type="ARBA" id="ARBA00006484"/>
    </source>
</evidence>
<evidence type="ECO:0000313" key="3">
    <source>
        <dbReference type="EMBL" id="TGX49103.1"/>
    </source>
</evidence>
<dbReference type="InterPro" id="IPR036291">
    <property type="entry name" value="NAD(P)-bd_dom_sf"/>
</dbReference>
<dbReference type="EMBL" id="SRXT01000009">
    <property type="protein sequence ID" value="TGX49103.1"/>
    <property type="molecule type" value="Genomic_DNA"/>
</dbReference>
<dbReference type="CDD" id="cd05233">
    <property type="entry name" value="SDR_c"/>
    <property type="match status" value="1"/>
</dbReference>